<protein>
    <submittedName>
        <fullName evidence="2">HTH-type transcriptional regulator SinR</fullName>
    </submittedName>
</protein>
<dbReference type="RefSeq" id="WP_002582898.1">
    <property type="nucleotide sequence ID" value="NZ_CACRTU010000010.1"/>
</dbReference>
<dbReference type="AlphaFoldDB" id="A0A6N3AQ11"/>
<dbReference type="CDD" id="cd00093">
    <property type="entry name" value="HTH_XRE"/>
    <property type="match status" value="1"/>
</dbReference>
<sequence length="183" mass="21231">MDTLKEKIKYYREKKNISKSELARQIGVSPAYITKLENGDKTNPSLEIVLKITKALDCVPMDIMPFEDFEKVLNMTLNESKYYNDLAANMLNAAPKTKTINENTIKHWFHEDIKALIEETLTANINLLRYDRNDFSDSEIDEIGYFVYLAYNTKINEILSRHSSSDNEYDKALFKNNENNPST</sequence>
<evidence type="ECO:0000313" key="2">
    <source>
        <dbReference type="EMBL" id="VYT94464.1"/>
    </source>
</evidence>
<dbReference type="GO" id="GO:0003700">
    <property type="term" value="F:DNA-binding transcription factor activity"/>
    <property type="evidence" value="ECO:0007669"/>
    <property type="project" value="TreeGrafter"/>
</dbReference>
<dbReference type="SMART" id="SM00530">
    <property type="entry name" value="HTH_XRE"/>
    <property type="match status" value="1"/>
</dbReference>
<dbReference type="EMBL" id="CACRTU010000010">
    <property type="protein sequence ID" value="VYT94464.1"/>
    <property type="molecule type" value="Genomic_DNA"/>
</dbReference>
<dbReference type="PANTHER" id="PTHR46797:SF24">
    <property type="entry name" value="DNA-BINDING PHAGE PROTEIN"/>
    <property type="match status" value="1"/>
</dbReference>
<dbReference type="InterPro" id="IPR010982">
    <property type="entry name" value="Lambda_DNA-bd_dom_sf"/>
</dbReference>
<proteinExistence type="predicted"/>
<gene>
    <name evidence="2" type="primary">sinR</name>
    <name evidence="2" type="ORF">CBLFYP62_01129</name>
</gene>
<dbReference type="InterPro" id="IPR001387">
    <property type="entry name" value="Cro/C1-type_HTH"/>
</dbReference>
<dbReference type="GO" id="GO:0003677">
    <property type="term" value="F:DNA binding"/>
    <property type="evidence" value="ECO:0007669"/>
    <property type="project" value="UniProtKB-KW"/>
</dbReference>
<accession>A0A6N3AQ11</accession>
<keyword evidence="1" id="KW-0238">DNA-binding</keyword>
<dbReference type="PANTHER" id="PTHR46797">
    <property type="entry name" value="HTH-TYPE TRANSCRIPTIONAL REGULATOR"/>
    <property type="match status" value="1"/>
</dbReference>
<dbReference type="InterPro" id="IPR050807">
    <property type="entry name" value="TransReg_Diox_bact_type"/>
</dbReference>
<dbReference type="PROSITE" id="PS50943">
    <property type="entry name" value="HTH_CROC1"/>
    <property type="match status" value="1"/>
</dbReference>
<name>A0A6N3AQ11_CLOBU</name>
<dbReference type="Gene3D" id="1.10.260.40">
    <property type="entry name" value="lambda repressor-like DNA-binding domains"/>
    <property type="match status" value="1"/>
</dbReference>
<dbReference type="Pfam" id="PF01381">
    <property type="entry name" value="HTH_3"/>
    <property type="match status" value="1"/>
</dbReference>
<dbReference type="GO" id="GO:0005829">
    <property type="term" value="C:cytosol"/>
    <property type="evidence" value="ECO:0007669"/>
    <property type="project" value="TreeGrafter"/>
</dbReference>
<reference evidence="2" key="1">
    <citation type="submission" date="2019-11" db="EMBL/GenBank/DDBJ databases">
        <authorList>
            <person name="Feng L."/>
        </authorList>
    </citation>
    <scope>NUCLEOTIDE SEQUENCE</scope>
    <source>
        <strain evidence="2">CButyricumLFYP62</strain>
    </source>
</reference>
<organism evidence="2">
    <name type="scientific">Clostridium butyricum</name>
    <dbReference type="NCBI Taxonomy" id="1492"/>
    <lineage>
        <taxon>Bacteria</taxon>
        <taxon>Bacillati</taxon>
        <taxon>Bacillota</taxon>
        <taxon>Clostridia</taxon>
        <taxon>Eubacteriales</taxon>
        <taxon>Clostridiaceae</taxon>
        <taxon>Clostridium</taxon>
    </lineage>
</organism>
<dbReference type="SUPFAM" id="SSF47413">
    <property type="entry name" value="lambda repressor-like DNA-binding domains"/>
    <property type="match status" value="1"/>
</dbReference>
<evidence type="ECO:0000256" key="1">
    <source>
        <dbReference type="ARBA" id="ARBA00023125"/>
    </source>
</evidence>